<evidence type="ECO:0000313" key="2">
    <source>
        <dbReference type="Proteomes" id="UP000006055"/>
    </source>
</evidence>
<protein>
    <recommendedName>
        <fullName evidence="3">DUF4276 family protein</fullName>
    </recommendedName>
</protein>
<dbReference type="KEGG" id="dti:Desti_1630"/>
<dbReference type="HOGENOM" id="CLU_1287118_0_0_7"/>
<dbReference type="STRING" id="706587.Desti_1630"/>
<gene>
    <name evidence="1" type="ordered locus">Desti_1630</name>
</gene>
<accession>I4C450</accession>
<dbReference type="EMBL" id="CP003360">
    <property type="protein sequence ID" value="AFM24341.1"/>
    <property type="molecule type" value="Genomic_DNA"/>
</dbReference>
<evidence type="ECO:0008006" key="3">
    <source>
        <dbReference type="Google" id="ProtNLM"/>
    </source>
</evidence>
<dbReference type="AlphaFoldDB" id="I4C450"/>
<proteinExistence type="predicted"/>
<organism evidence="1 2">
    <name type="scientific">Desulfomonile tiedjei (strain ATCC 49306 / DSM 6799 / DCB-1)</name>
    <dbReference type="NCBI Taxonomy" id="706587"/>
    <lineage>
        <taxon>Bacteria</taxon>
        <taxon>Pseudomonadati</taxon>
        <taxon>Thermodesulfobacteriota</taxon>
        <taxon>Desulfomonilia</taxon>
        <taxon>Desulfomonilales</taxon>
        <taxon>Desulfomonilaceae</taxon>
        <taxon>Desulfomonile</taxon>
    </lineage>
</organism>
<dbReference type="RefSeq" id="WP_014809489.1">
    <property type="nucleotide sequence ID" value="NC_018025.1"/>
</dbReference>
<sequence>MKVLVYVEGPSDKAAMETLLSPLLERKQREGVRISFHEAPTGDRKKSVLLKIPVKAVNILRNDPETMVVALPDLYPKNKGFPHSTPEELRSGVIDQFEKALVNKGVEDHRMLNRFKVFCFKHDMEALLLAAEDSLRQRIGPPRLMCSWIHPVENQNHDIPPKRVVEEVFSQRNQRYRDTVDAPMILAEAEYQDLMEECNQCFRPFVEFLENCRE</sequence>
<dbReference type="Proteomes" id="UP000006055">
    <property type="component" value="Chromosome"/>
</dbReference>
<dbReference type="OrthoDB" id="450569at2"/>
<name>I4C450_DESTA</name>
<dbReference type="Pfam" id="PF14103">
    <property type="entry name" value="DUF4276"/>
    <property type="match status" value="1"/>
</dbReference>
<keyword evidence="2" id="KW-1185">Reference proteome</keyword>
<reference evidence="2" key="1">
    <citation type="submission" date="2012-06" db="EMBL/GenBank/DDBJ databases">
        <title>Complete sequence of chromosome of Desulfomonile tiedjei DSM 6799.</title>
        <authorList>
            <person name="Lucas S."/>
            <person name="Copeland A."/>
            <person name="Lapidus A."/>
            <person name="Glavina del Rio T."/>
            <person name="Dalin E."/>
            <person name="Tice H."/>
            <person name="Bruce D."/>
            <person name="Goodwin L."/>
            <person name="Pitluck S."/>
            <person name="Peters L."/>
            <person name="Ovchinnikova G."/>
            <person name="Zeytun A."/>
            <person name="Lu M."/>
            <person name="Kyrpides N."/>
            <person name="Mavromatis K."/>
            <person name="Ivanova N."/>
            <person name="Brettin T."/>
            <person name="Detter J.C."/>
            <person name="Han C."/>
            <person name="Larimer F."/>
            <person name="Land M."/>
            <person name="Hauser L."/>
            <person name="Markowitz V."/>
            <person name="Cheng J.-F."/>
            <person name="Hugenholtz P."/>
            <person name="Woyke T."/>
            <person name="Wu D."/>
            <person name="Spring S."/>
            <person name="Schroeder M."/>
            <person name="Brambilla E."/>
            <person name="Klenk H.-P."/>
            <person name="Eisen J.A."/>
        </authorList>
    </citation>
    <scope>NUCLEOTIDE SEQUENCE [LARGE SCALE GENOMIC DNA]</scope>
    <source>
        <strain evidence="2">ATCC 49306 / DSM 6799 / DCB-1</strain>
    </source>
</reference>
<dbReference type="InterPro" id="IPR025455">
    <property type="entry name" value="DUF4276"/>
</dbReference>
<evidence type="ECO:0000313" key="1">
    <source>
        <dbReference type="EMBL" id="AFM24341.1"/>
    </source>
</evidence>